<evidence type="ECO:0008006" key="4">
    <source>
        <dbReference type="Google" id="ProtNLM"/>
    </source>
</evidence>
<feature type="compositionally biased region" description="Polar residues" evidence="1">
    <location>
        <begin position="370"/>
        <end position="385"/>
    </location>
</feature>
<proteinExistence type="predicted"/>
<gene>
    <name evidence="2" type="ORF">O6P37_14495</name>
</gene>
<dbReference type="Proteomes" id="UP001142153">
    <property type="component" value="Unassembled WGS sequence"/>
</dbReference>
<evidence type="ECO:0000313" key="3">
    <source>
        <dbReference type="Proteomes" id="UP001142153"/>
    </source>
</evidence>
<evidence type="ECO:0000313" key="2">
    <source>
        <dbReference type="EMBL" id="MCZ8380079.1"/>
    </source>
</evidence>
<protein>
    <recommendedName>
        <fullName evidence="4">PE-PGRS family protein</fullName>
    </recommendedName>
</protein>
<keyword evidence="3" id="KW-1185">Reference proteome</keyword>
<name>A0ABT4PUB2_9MYCO</name>
<evidence type="ECO:0000256" key="1">
    <source>
        <dbReference type="SAM" id="MobiDB-lite"/>
    </source>
</evidence>
<comment type="caution">
    <text evidence="2">The sequence shown here is derived from an EMBL/GenBank/DDBJ whole genome shotgun (WGS) entry which is preliminary data.</text>
</comment>
<feature type="region of interest" description="Disordered" evidence="1">
    <location>
        <begin position="397"/>
        <end position="486"/>
    </location>
</feature>
<feature type="compositionally biased region" description="Basic and acidic residues" evidence="1">
    <location>
        <begin position="446"/>
        <end position="486"/>
    </location>
</feature>
<reference evidence="2" key="1">
    <citation type="submission" date="2022-12" db="EMBL/GenBank/DDBJ databases">
        <authorList>
            <person name="Deng Y."/>
            <person name="Zhang Y.-Q."/>
        </authorList>
    </citation>
    <scope>NUCLEOTIDE SEQUENCE</scope>
    <source>
        <strain evidence="2">CPCC 205372</strain>
    </source>
</reference>
<sequence length="486" mass="50126">MQQAPSLDSGRHHADSQSRVSKFVAAGVAVVGAGAIAVSPVSPVTDDIRIQERAVQLSAVANPITEYQKTITAALANLSLISAGTQVSSNALGQALTNPALYEQLATFVGGNILNPLPLLTELAEFQETYGAIISTGFEGSSAATQTALQNLPTVLQNTFNFLAAGEFVEAFSELDIYFLVQLLERPARPLFPVLEVPGDFLASLPGGQIPGALVDSLLVGRASGYARALLAPALTLGLQTAIILDDVRASLEAGDTEQALSDLINLPGKALNAFVNGFDPSGEGIGSTWQGLLSDRGPVDFFTVDLPNAIAAALKVPTTPAITGLNAPSVETARVASGEVASAENTVTLAIEQAPDVKPETAPAAALGTPSTGATTVDTTPLVNTDGATDEIIEVGGEGEEAPASTTPVKKGYQPGDGIKALKKAGDDFNKGVKSFTDSLKPKKKTTESEATKDGADDKAKADTDTKDDKPKSDDNDKKSESSES</sequence>
<dbReference type="EMBL" id="JAPZPY010000005">
    <property type="protein sequence ID" value="MCZ8380079.1"/>
    <property type="molecule type" value="Genomic_DNA"/>
</dbReference>
<accession>A0ABT4PUB2</accession>
<dbReference type="RefSeq" id="WP_269894726.1">
    <property type="nucleotide sequence ID" value="NZ_JAPZPY010000005.1"/>
</dbReference>
<feature type="region of interest" description="Disordered" evidence="1">
    <location>
        <begin position="362"/>
        <end position="385"/>
    </location>
</feature>
<organism evidence="2 3">
    <name type="scientific">Mycobacterium hippophais</name>
    <dbReference type="NCBI Taxonomy" id="3016340"/>
    <lineage>
        <taxon>Bacteria</taxon>
        <taxon>Bacillati</taxon>
        <taxon>Actinomycetota</taxon>
        <taxon>Actinomycetes</taxon>
        <taxon>Mycobacteriales</taxon>
        <taxon>Mycobacteriaceae</taxon>
        <taxon>Mycobacterium</taxon>
    </lineage>
</organism>